<keyword evidence="1" id="KW-0808">Transferase</keyword>
<dbReference type="InterPro" id="IPR001296">
    <property type="entry name" value="Glyco_trans_1"/>
</dbReference>
<accession>A0AAQ1GLK8</accession>
<evidence type="ECO:0000256" key="1">
    <source>
        <dbReference type="ARBA" id="ARBA00022679"/>
    </source>
</evidence>
<dbReference type="GO" id="GO:0009103">
    <property type="term" value="P:lipopolysaccharide biosynthetic process"/>
    <property type="evidence" value="ECO:0007669"/>
    <property type="project" value="TreeGrafter"/>
</dbReference>
<dbReference type="SUPFAM" id="SSF53756">
    <property type="entry name" value="UDP-Glycosyltransferase/glycogen phosphorylase"/>
    <property type="match status" value="1"/>
</dbReference>
<organism evidence="3 4">
    <name type="scientific">Paraburkholderia tropica</name>
    <dbReference type="NCBI Taxonomy" id="92647"/>
    <lineage>
        <taxon>Bacteria</taxon>
        <taxon>Pseudomonadati</taxon>
        <taxon>Pseudomonadota</taxon>
        <taxon>Betaproteobacteria</taxon>
        <taxon>Burkholderiales</taxon>
        <taxon>Burkholderiaceae</taxon>
        <taxon>Paraburkholderia</taxon>
    </lineage>
</organism>
<protein>
    <submittedName>
        <fullName evidence="3">Glycosyltransferase involved in cell wall bisynthesis</fullName>
    </submittedName>
</protein>
<dbReference type="PANTHER" id="PTHR46401:SF2">
    <property type="entry name" value="GLYCOSYLTRANSFERASE WBBK-RELATED"/>
    <property type="match status" value="1"/>
</dbReference>
<evidence type="ECO:0000313" key="3">
    <source>
        <dbReference type="EMBL" id="SEK09699.1"/>
    </source>
</evidence>
<dbReference type="EMBL" id="FNZM01000018">
    <property type="protein sequence ID" value="SEK09699.1"/>
    <property type="molecule type" value="Genomic_DNA"/>
</dbReference>
<dbReference type="GO" id="GO:0016757">
    <property type="term" value="F:glycosyltransferase activity"/>
    <property type="evidence" value="ECO:0007669"/>
    <property type="project" value="InterPro"/>
</dbReference>
<proteinExistence type="predicted"/>
<dbReference type="AlphaFoldDB" id="A0AAQ1GLK8"/>
<evidence type="ECO:0000259" key="2">
    <source>
        <dbReference type="Pfam" id="PF00534"/>
    </source>
</evidence>
<comment type="caution">
    <text evidence="3">The sequence shown here is derived from an EMBL/GenBank/DDBJ whole genome shotgun (WGS) entry which is preliminary data.</text>
</comment>
<name>A0AAQ1GLK8_9BURK</name>
<gene>
    <name evidence="3" type="ORF">SAMN05216550_11841</name>
</gene>
<evidence type="ECO:0000313" key="4">
    <source>
        <dbReference type="Proteomes" id="UP000183529"/>
    </source>
</evidence>
<sequence>MPLRFRKKAADPNRMKITFVLPRLTPRPTGGGKIVYQYANALAEAGHEVEVLHPRTLFLWRFRPTTRTKLRSLAADCAKLAGVGQGREPATVPWMKMHADVKISVVPALYSRYMPDADVVVASLWRTAEYVERLPVSKGEKFYFIQHYETWSGPERRVNQTLRSSLRKIVISSWLGDLVHELAGEAAWQVPNPVDHDEFFVTAPLDERTRTVSMLYSPHTWKGAAEGVAALVQAKAVFPDLRARVFGTSARPALLPDWIDYVQDAPRHVLRESIYNASSIYLCPSWSEGWGLPALEAMACGCAVVTADNGGTRDFVVDGENGFVVAPKAAQPLGDALVALLGDDARRAAFAARSIGLAKQFTLEASVHKLLDALAQHRPVDAS</sequence>
<dbReference type="Proteomes" id="UP000183529">
    <property type="component" value="Unassembled WGS sequence"/>
</dbReference>
<feature type="domain" description="Glycosyl transferase family 1" evidence="2">
    <location>
        <begin position="272"/>
        <end position="352"/>
    </location>
</feature>
<dbReference type="Pfam" id="PF00534">
    <property type="entry name" value="Glycos_transf_1"/>
    <property type="match status" value="1"/>
</dbReference>
<dbReference type="PANTHER" id="PTHR46401">
    <property type="entry name" value="GLYCOSYLTRANSFERASE WBBK-RELATED"/>
    <property type="match status" value="1"/>
</dbReference>
<dbReference type="Gene3D" id="3.40.50.2000">
    <property type="entry name" value="Glycogen Phosphorylase B"/>
    <property type="match status" value="1"/>
</dbReference>
<reference evidence="3 4" key="1">
    <citation type="submission" date="2016-10" db="EMBL/GenBank/DDBJ databases">
        <authorList>
            <person name="Varghese N."/>
            <person name="Submissions S."/>
        </authorList>
    </citation>
    <scope>NUCLEOTIDE SEQUENCE [LARGE SCALE GENOMIC DNA]</scope>
    <source>
        <strain evidence="3 4">LMG 22274</strain>
    </source>
</reference>
<dbReference type="Gene3D" id="3.40.50.11090">
    <property type="match status" value="1"/>
</dbReference>
<dbReference type="CDD" id="cd03801">
    <property type="entry name" value="GT4_PimA-like"/>
    <property type="match status" value="1"/>
</dbReference>